<name>Q1EHT1_ORYSJ</name>
<gene>
    <name evidence="1" type="ORF">P0034C11.6</name>
</gene>
<reference evidence="2" key="2">
    <citation type="journal article" date="2008" name="Nucleic Acids Res.">
        <title>The rice annotation project database (RAP-DB): 2008 update.</title>
        <authorList>
            <consortium name="The rice annotation project (RAP)"/>
        </authorList>
    </citation>
    <scope>GENOME REANNOTATION</scope>
    <source>
        <strain evidence="2">cv. Nipponbare</strain>
    </source>
</reference>
<accession>Q1EHT1</accession>
<reference evidence="2" key="1">
    <citation type="journal article" date="2005" name="Nature">
        <title>The map-based sequence of the rice genome.</title>
        <authorList>
            <consortium name="International rice genome sequencing project (IRGSP)"/>
            <person name="Matsumoto T."/>
            <person name="Wu J."/>
            <person name="Kanamori H."/>
            <person name="Katayose Y."/>
            <person name="Fujisawa M."/>
            <person name="Namiki N."/>
            <person name="Mizuno H."/>
            <person name="Yamamoto K."/>
            <person name="Antonio B.A."/>
            <person name="Baba T."/>
            <person name="Sakata K."/>
            <person name="Nagamura Y."/>
            <person name="Aoki H."/>
            <person name="Arikawa K."/>
            <person name="Arita K."/>
            <person name="Bito T."/>
            <person name="Chiden Y."/>
            <person name="Fujitsuka N."/>
            <person name="Fukunaka R."/>
            <person name="Hamada M."/>
            <person name="Harada C."/>
            <person name="Hayashi A."/>
            <person name="Hijishita S."/>
            <person name="Honda M."/>
            <person name="Hosokawa S."/>
            <person name="Ichikawa Y."/>
            <person name="Idonuma A."/>
            <person name="Iijima M."/>
            <person name="Ikeda M."/>
            <person name="Ikeno M."/>
            <person name="Ito K."/>
            <person name="Ito S."/>
            <person name="Ito T."/>
            <person name="Ito Y."/>
            <person name="Ito Y."/>
            <person name="Iwabuchi A."/>
            <person name="Kamiya K."/>
            <person name="Karasawa W."/>
            <person name="Kurita K."/>
            <person name="Katagiri S."/>
            <person name="Kikuta A."/>
            <person name="Kobayashi H."/>
            <person name="Kobayashi N."/>
            <person name="Machita K."/>
            <person name="Maehara T."/>
            <person name="Masukawa M."/>
            <person name="Mizubayashi T."/>
            <person name="Mukai Y."/>
            <person name="Nagasaki H."/>
            <person name="Nagata Y."/>
            <person name="Naito S."/>
            <person name="Nakashima M."/>
            <person name="Nakama Y."/>
            <person name="Nakamichi Y."/>
            <person name="Nakamura M."/>
            <person name="Meguro A."/>
            <person name="Negishi M."/>
            <person name="Ohta I."/>
            <person name="Ohta T."/>
            <person name="Okamoto M."/>
            <person name="Ono N."/>
            <person name="Saji S."/>
            <person name="Sakaguchi M."/>
            <person name="Sakai K."/>
            <person name="Shibata M."/>
            <person name="Shimokawa T."/>
            <person name="Song J."/>
            <person name="Takazaki Y."/>
            <person name="Terasawa K."/>
            <person name="Tsugane M."/>
            <person name="Tsuji K."/>
            <person name="Ueda S."/>
            <person name="Waki K."/>
            <person name="Yamagata H."/>
            <person name="Yamamoto M."/>
            <person name="Yamamoto S."/>
            <person name="Yamane H."/>
            <person name="Yoshiki S."/>
            <person name="Yoshihara R."/>
            <person name="Yukawa K."/>
            <person name="Zhong H."/>
            <person name="Yano M."/>
            <person name="Yuan Q."/>
            <person name="Ouyang S."/>
            <person name="Liu J."/>
            <person name="Jones K.M."/>
            <person name="Gansberger K."/>
            <person name="Moffat K."/>
            <person name="Hill J."/>
            <person name="Bera J."/>
            <person name="Fadrosh D."/>
            <person name="Jin S."/>
            <person name="Johri S."/>
            <person name="Kim M."/>
            <person name="Overton L."/>
            <person name="Reardon M."/>
            <person name="Tsitrin T."/>
            <person name="Vuong H."/>
            <person name="Weaver B."/>
            <person name="Ciecko A."/>
            <person name="Tallon L."/>
            <person name="Jackson J."/>
            <person name="Pai G."/>
            <person name="Aken S.V."/>
            <person name="Utterback T."/>
            <person name="Reidmuller S."/>
            <person name="Feldblyum T."/>
            <person name="Hsiao J."/>
            <person name="Zismann V."/>
            <person name="Iobst S."/>
            <person name="de Vazeille A.R."/>
            <person name="Buell C.R."/>
            <person name="Ying K."/>
            <person name="Li Y."/>
            <person name="Lu T."/>
            <person name="Huang Y."/>
            <person name="Zhao Q."/>
            <person name="Feng Q."/>
            <person name="Zhang L."/>
            <person name="Zhu J."/>
            <person name="Weng Q."/>
            <person name="Mu J."/>
            <person name="Lu Y."/>
            <person name="Fan D."/>
            <person name="Liu Y."/>
            <person name="Guan J."/>
            <person name="Zhang Y."/>
            <person name="Yu S."/>
            <person name="Liu X."/>
            <person name="Zhang Y."/>
            <person name="Hong G."/>
            <person name="Han B."/>
            <person name="Choisne N."/>
            <person name="Demange N."/>
            <person name="Orjeda G."/>
            <person name="Samain S."/>
            <person name="Cattolico L."/>
            <person name="Pelletier E."/>
            <person name="Couloux A."/>
            <person name="Segurens B."/>
            <person name="Wincker P."/>
            <person name="D'Hont A."/>
            <person name="Scarpelli C."/>
            <person name="Weissenbach J."/>
            <person name="Salanoubat M."/>
            <person name="Quetier F."/>
            <person name="Yu Y."/>
            <person name="Kim H.R."/>
            <person name="Rambo T."/>
            <person name="Currie J."/>
            <person name="Collura K."/>
            <person name="Luo M."/>
            <person name="Yang T."/>
            <person name="Ammiraju J.S.S."/>
            <person name="Engler F."/>
            <person name="Soderlund C."/>
            <person name="Wing R.A."/>
            <person name="Palmer L.E."/>
            <person name="de la Bastide M."/>
            <person name="Spiegel L."/>
            <person name="Nascimento L."/>
            <person name="Zutavern T."/>
            <person name="O'Shaughnessy A."/>
            <person name="Dike S."/>
            <person name="Dedhia N."/>
            <person name="Preston R."/>
            <person name="Balija V."/>
            <person name="McCombie W.R."/>
            <person name="Chow T."/>
            <person name="Chen H."/>
            <person name="Chung M."/>
            <person name="Chen C."/>
            <person name="Shaw J."/>
            <person name="Wu H."/>
            <person name="Hsiao K."/>
            <person name="Chao Y."/>
            <person name="Chu M."/>
            <person name="Cheng C."/>
            <person name="Hour A."/>
            <person name="Lee P."/>
            <person name="Lin S."/>
            <person name="Lin Y."/>
            <person name="Liou J."/>
            <person name="Liu S."/>
            <person name="Hsing Y."/>
            <person name="Raghuvanshi S."/>
            <person name="Mohanty A."/>
            <person name="Bharti A.K."/>
            <person name="Gaur A."/>
            <person name="Gupta V."/>
            <person name="Kumar D."/>
            <person name="Ravi V."/>
            <person name="Vij S."/>
            <person name="Kapur A."/>
            <person name="Khurana P."/>
            <person name="Khurana P."/>
            <person name="Khurana J.P."/>
            <person name="Tyagi A.K."/>
            <person name="Gaikwad K."/>
            <person name="Singh A."/>
            <person name="Dalal V."/>
            <person name="Srivastava S."/>
            <person name="Dixit A."/>
            <person name="Pal A.K."/>
            <person name="Ghazi I.A."/>
            <person name="Yadav M."/>
            <person name="Pandit A."/>
            <person name="Bhargava A."/>
            <person name="Sureshbabu K."/>
            <person name="Batra K."/>
            <person name="Sharma T.R."/>
            <person name="Mohapatra T."/>
            <person name="Singh N.K."/>
            <person name="Messing J."/>
            <person name="Nelson A.B."/>
            <person name="Fuks G."/>
            <person name="Kavchok S."/>
            <person name="Keizer G."/>
            <person name="Linton E."/>
            <person name="Llaca V."/>
            <person name="Song R."/>
            <person name="Tanyolac B."/>
            <person name="Young S."/>
            <person name="Ho-Il K."/>
            <person name="Hahn J.H."/>
            <person name="Sangsakoo G."/>
            <person name="Vanavichit A."/>
            <person name="de Mattos Luiz.A.T."/>
            <person name="Zimmer P.D."/>
            <person name="Malone G."/>
            <person name="Dellagostin O."/>
            <person name="de Oliveira A.C."/>
            <person name="Bevan M."/>
            <person name="Bancroft I."/>
            <person name="Minx P."/>
            <person name="Cordum H."/>
            <person name="Wilson R."/>
            <person name="Cheng Z."/>
            <person name="Jin W."/>
            <person name="Jiang J."/>
            <person name="Leong S.A."/>
            <person name="Iwama H."/>
            <person name="Gojobori T."/>
            <person name="Itoh T."/>
            <person name="Niimura Y."/>
            <person name="Fujii Y."/>
            <person name="Habara T."/>
            <person name="Sakai H."/>
            <person name="Sato Y."/>
            <person name="Wilson G."/>
            <person name="Kumar K."/>
            <person name="McCouch S."/>
            <person name="Juretic N."/>
            <person name="Hoen D."/>
            <person name="Wright S."/>
            <person name="Bruskiewich R."/>
            <person name="Bureau T."/>
            <person name="Miyao A."/>
            <person name="Hirochika H."/>
            <person name="Nishikawa T."/>
            <person name="Kadowaki K."/>
            <person name="Sugiura M."/>
            <person name="Burr B."/>
            <person name="Sasaki T."/>
        </authorList>
    </citation>
    <scope>NUCLEOTIDE SEQUENCE [LARGE SCALE GENOMIC DNA]</scope>
    <source>
        <strain evidence="2">cv. Nipponbare</strain>
    </source>
</reference>
<protein>
    <submittedName>
        <fullName evidence="1">Uncharacterized protein</fullName>
    </submittedName>
</protein>
<organism evidence="1 2">
    <name type="scientific">Oryza sativa subsp. japonica</name>
    <name type="common">Rice</name>
    <dbReference type="NCBI Taxonomy" id="39947"/>
    <lineage>
        <taxon>Eukaryota</taxon>
        <taxon>Viridiplantae</taxon>
        <taxon>Streptophyta</taxon>
        <taxon>Embryophyta</taxon>
        <taxon>Tracheophyta</taxon>
        <taxon>Spermatophyta</taxon>
        <taxon>Magnoliopsida</taxon>
        <taxon>Liliopsida</taxon>
        <taxon>Poales</taxon>
        <taxon>Poaceae</taxon>
        <taxon>BOP clade</taxon>
        <taxon>Oryzoideae</taxon>
        <taxon>Oryzeae</taxon>
        <taxon>Oryzinae</taxon>
        <taxon>Oryza</taxon>
        <taxon>Oryza sativa</taxon>
    </lineage>
</organism>
<dbReference type="Proteomes" id="UP000000763">
    <property type="component" value="Chromosome 1"/>
</dbReference>
<evidence type="ECO:0000313" key="2">
    <source>
        <dbReference type="Proteomes" id="UP000000763"/>
    </source>
</evidence>
<dbReference type="EMBL" id="AP002865">
    <property type="protein sequence ID" value="BAD81489.1"/>
    <property type="molecule type" value="Genomic_DNA"/>
</dbReference>
<dbReference type="AlphaFoldDB" id="Q1EHT1"/>
<evidence type="ECO:0000313" key="1">
    <source>
        <dbReference type="EMBL" id="BAD81489.1"/>
    </source>
</evidence>
<proteinExistence type="predicted"/>
<sequence length="146" mass="15041">MGAAAAAPCVVVAAPRRVASPAPRLATAVAPPPSPRYSSPGLAALSAPTVAVRISHRRRLVRLLSRIVHMGADECGGVRARILSRSSGGSKNSDVGFGGGGVTHARNVICVAASSRLIRLLAVPITALFHGLYGSIKILHDQLRRG</sequence>